<feature type="compositionally biased region" description="Basic residues" evidence="2">
    <location>
        <begin position="98"/>
        <end position="107"/>
    </location>
</feature>
<dbReference type="Proteomes" id="UP001205063">
    <property type="component" value="Unassembled WGS sequence"/>
</dbReference>
<evidence type="ECO:0000256" key="2">
    <source>
        <dbReference type="SAM" id="MobiDB-lite"/>
    </source>
</evidence>
<comment type="caution">
    <text evidence="4">The sequence shown here is derived from an EMBL/GenBank/DDBJ whole genome shotgun (WGS) entry which is preliminary data.</text>
</comment>
<dbReference type="SMART" id="SM00899">
    <property type="entry name" value="FeoA"/>
    <property type="match status" value="1"/>
</dbReference>
<sequence>MTLDKVAPGQGGVITQVGGEGVLRRRLLDMGLTPGTRVSVRKIAPMGDPIELFLRSYVLTIRKEEAANIAVEGVGETALPRAAERRPEPSAAGGGRPAARRRGRWGR</sequence>
<dbReference type="InterPro" id="IPR008988">
    <property type="entry name" value="Transcriptional_repressor_C"/>
</dbReference>
<accession>A0AAW5KIE5</accession>
<gene>
    <name evidence="4" type="ORF">NE646_08705</name>
</gene>
<protein>
    <submittedName>
        <fullName evidence="4">Ferrous iron transport protein A</fullName>
    </submittedName>
</protein>
<dbReference type="PANTHER" id="PTHR42954:SF2">
    <property type="entry name" value="FE(2+) TRANSPORT PROTEIN A"/>
    <property type="match status" value="1"/>
</dbReference>
<dbReference type="InterPro" id="IPR052713">
    <property type="entry name" value="FeoA"/>
</dbReference>
<dbReference type="Pfam" id="PF04023">
    <property type="entry name" value="FeoA"/>
    <property type="match status" value="1"/>
</dbReference>
<evidence type="ECO:0000313" key="5">
    <source>
        <dbReference type="Proteomes" id="UP001205063"/>
    </source>
</evidence>
<feature type="region of interest" description="Disordered" evidence="2">
    <location>
        <begin position="79"/>
        <end position="107"/>
    </location>
</feature>
<dbReference type="InterPro" id="IPR038157">
    <property type="entry name" value="FeoA_core_dom"/>
</dbReference>
<dbReference type="Gene3D" id="2.30.30.90">
    <property type="match status" value="1"/>
</dbReference>
<evidence type="ECO:0000313" key="4">
    <source>
        <dbReference type="EMBL" id="MCQ4949744.1"/>
    </source>
</evidence>
<dbReference type="PANTHER" id="PTHR42954">
    <property type="entry name" value="FE(2+) TRANSPORT PROTEIN A"/>
    <property type="match status" value="1"/>
</dbReference>
<dbReference type="GO" id="GO:0046914">
    <property type="term" value="F:transition metal ion binding"/>
    <property type="evidence" value="ECO:0007669"/>
    <property type="project" value="InterPro"/>
</dbReference>
<feature type="domain" description="Ferrous iron transporter FeoA-like" evidence="3">
    <location>
        <begin position="1"/>
        <end position="73"/>
    </location>
</feature>
<dbReference type="AlphaFoldDB" id="A0AAW5KIE5"/>
<dbReference type="EMBL" id="JANGAB010000004">
    <property type="protein sequence ID" value="MCQ4949744.1"/>
    <property type="molecule type" value="Genomic_DNA"/>
</dbReference>
<dbReference type="InterPro" id="IPR007167">
    <property type="entry name" value="Fe-transptr_FeoA-like"/>
</dbReference>
<keyword evidence="1" id="KW-0408">Iron</keyword>
<evidence type="ECO:0000259" key="3">
    <source>
        <dbReference type="SMART" id="SM00899"/>
    </source>
</evidence>
<evidence type="ECO:0000256" key="1">
    <source>
        <dbReference type="ARBA" id="ARBA00023004"/>
    </source>
</evidence>
<reference evidence="4" key="1">
    <citation type="submission" date="2022-06" db="EMBL/GenBank/DDBJ databases">
        <title>Isolation of gut microbiota from human fecal samples.</title>
        <authorList>
            <person name="Pamer E.G."/>
            <person name="Barat B."/>
            <person name="Waligurski E."/>
            <person name="Medina S."/>
            <person name="Paddock L."/>
            <person name="Mostad J."/>
        </authorList>
    </citation>
    <scope>NUCLEOTIDE SEQUENCE</scope>
    <source>
        <strain evidence="4">DFI.7.96</strain>
    </source>
</reference>
<proteinExistence type="predicted"/>
<dbReference type="SUPFAM" id="SSF50037">
    <property type="entry name" value="C-terminal domain of transcriptional repressors"/>
    <property type="match status" value="1"/>
</dbReference>
<organism evidence="4 5">
    <name type="scientific">Bittarella massiliensis</name>
    <name type="common">ex Durand et al. 2017</name>
    <dbReference type="NCBI Taxonomy" id="1720313"/>
    <lineage>
        <taxon>Bacteria</taxon>
        <taxon>Bacillati</taxon>
        <taxon>Bacillota</taxon>
        <taxon>Clostridia</taxon>
        <taxon>Eubacteriales</taxon>
        <taxon>Oscillospiraceae</taxon>
        <taxon>Bittarella (ex Durand et al. 2017)</taxon>
    </lineage>
</organism>
<name>A0AAW5KIE5_9FIRM</name>